<gene>
    <name evidence="2" type="ORF">PECUL_23A018618</name>
</gene>
<sequence length="213" mass="24495">MQTPNCESGLFWSSYGGHIWWSCPIIQRFWDKITKFIKIITVVSLPFDPKTLIFGLIKGQTHKPTNTLVLYLLTAANLLIPQFWKRQTAPSIRKWILKVESFRVLEELNSFILHRYTLYRDIWDPWLKFLQTQTSENSPAGYDCKIRETDFPILAGNTTDSQLPYIPRLPSTPQADSLRYHACSTISTGDNRPHTEPKVALCNGHSRVSPPSC</sequence>
<accession>A0AAD1TPD2</accession>
<proteinExistence type="predicted"/>
<evidence type="ECO:0000313" key="3">
    <source>
        <dbReference type="Proteomes" id="UP001295444"/>
    </source>
</evidence>
<comment type="caution">
    <text evidence="2">The sequence shown here is derived from an EMBL/GenBank/DDBJ whole genome shotgun (WGS) entry which is preliminary data.</text>
</comment>
<dbReference type="EMBL" id="CAKOES020000002">
    <property type="protein sequence ID" value="CAH2329666.1"/>
    <property type="molecule type" value="Genomic_DNA"/>
</dbReference>
<organism evidence="2 3">
    <name type="scientific">Pelobates cultripes</name>
    <name type="common">Western spadefoot toad</name>
    <dbReference type="NCBI Taxonomy" id="61616"/>
    <lineage>
        <taxon>Eukaryota</taxon>
        <taxon>Metazoa</taxon>
        <taxon>Chordata</taxon>
        <taxon>Craniata</taxon>
        <taxon>Vertebrata</taxon>
        <taxon>Euteleostomi</taxon>
        <taxon>Amphibia</taxon>
        <taxon>Batrachia</taxon>
        <taxon>Anura</taxon>
        <taxon>Pelobatoidea</taxon>
        <taxon>Pelobatidae</taxon>
        <taxon>Pelobates</taxon>
    </lineage>
</organism>
<protein>
    <submittedName>
        <fullName evidence="2">Uncharacterized protein</fullName>
    </submittedName>
</protein>
<feature type="region of interest" description="Disordered" evidence="1">
    <location>
        <begin position="189"/>
        <end position="213"/>
    </location>
</feature>
<evidence type="ECO:0000313" key="2">
    <source>
        <dbReference type="EMBL" id="CAH2329666.1"/>
    </source>
</evidence>
<name>A0AAD1TPD2_PELCU</name>
<dbReference type="AlphaFoldDB" id="A0AAD1TPD2"/>
<keyword evidence="3" id="KW-1185">Reference proteome</keyword>
<evidence type="ECO:0000256" key="1">
    <source>
        <dbReference type="SAM" id="MobiDB-lite"/>
    </source>
</evidence>
<reference evidence="2" key="1">
    <citation type="submission" date="2022-03" db="EMBL/GenBank/DDBJ databases">
        <authorList>
            <person name="Alioto T."/>
            <person name="Alioto T."/>
            <person name="Gomez Garrido J."/>
        </authorList>
    </citation>
    <scope>NUCLEOTIDE SEQUENCE</scope>
</reference>
<dbReference type="Proteomes" id="UP001295444">
    <property type="component" value="Unassembled WGS sequence"/>
</dbReference>